<feature type="transmembrane region" description="Helical" evidence="1">
    <location>
        <begin position="210"/>
        <end position="229"/>
    </location>
</feature>
<dbReference type="EMBL" id="BNJK01000004">
    <property type="protein sequence ID" value="GHP01023.1"/>
    <property type="molecule type" value="Genomic_DNA"/>
</dbReference>
<keyword evidence="1" id="KW-1133">Transmembrane helix</keyword>
<dbReference type="RefSeq" id="WP_220211595.1">
    <property type="nucleotide sequence ID" value="NZ_BNJK01000004.1"/>
</dbReference>
<sequence>MQESFFPAIHEPLPADRPAQRRGRGSAAEPRWWIVAAFLCALTILAGLGVWDNLLCPNATLSNSDALICHLPDVPYFLQIVLIWLLFCFFWFLSFIFGFQVSEAPRPGLHSFKRKVQTLTEFRPLQGALLLQGVVAWIFLNILWWGNTSPPIPFALLCISVFVAHQSLFAASTPEKCRLYLAGYGLMALLLLLIEGLFKRNFQDHLSDEWLLLCIEIGLVLVGIAALFWRSGPSAAHPEGDRSPFIALGMLWPFKHILPPEFTGEAERSQDQDPQKRQADR</sequence>
<reference evidence="2" key="1">
    <citation type="submission" date="2020-10" db="EMBL/GenBank/DDBJ databases">
        <title>Taxonomic study of unclassified bacteria belonging to the class Ktedonobacteria.</title>
        <authorList>
            <person name="Yabe S."/>
            <person name="Wang C.M."/>
            <person name="Zheng Y."/>
            <person name="Sakai Y."/>
            <person name="Cavaletti L."/>
            <person name="Monciardini P."/>
            <person name="Donadio S."/>
        </authorList>
    </citation>
    <scope>NUCLEOTIDE SEQUENCE</scope>
    <source>
        <strain evidence="2">ID150040</strain>
    </source>
</reference>
<accession>A0A8J3J293</accession>
<feature type="transmembrane region" description="Helical" evidence="1">
    <location>
        <begin position="32"/>
        <end position="51"/>
    </location>
</feature>
<feature type="transmembrane region" description="Helical" evidence="1">
    <location>
        <begin position="76"/>
        <end position="101"/>
    </location>
</feature>
<keyword evidence="1" id="KW-0472">Membrane</keyword>
<dbReference type="AlphaFoldDB" id="A0A8J3J293"/>
<dbReference type="Proteomes" id="UP000597444">
    <property type="component" value="Unassembled WGS sequence"/>
</dbReference>
<evidence type="ECO:0000313" key="3">
    <source>
        <dbReference type="Proteomes" id="UP000597444"/>
    </source>
</evidence>
<protein>
    <submittedName>
        <fullName evidence="2">Uncharacterized protein</fullName>
    </submittedName>
</protein>
<keyword evidence="3" id="KW-1185">Reference proteome</keyword>
<feature type="transmembrane region" description="Helical" evidence="1">
    <location>
        <begin position="152"/>
        <end position="172"/>
    </location>
</feature>
<comment type="caution">
    <text evidence="2">The sequence shown here is derived from an EMBL/GenBank/DDBJ whole genome shotgun (WGS) entry which is preliminary data.</text>
</comment>
<evidence type="ECO:0000256" key="1">
    <source>
        <dbReference type="SAM" id="Phobius"/>
    </source>
</evidence>
<name>A0A8J3J293_9CHLR</name>
<organism evidence="2 3">
    <name type="scientific">Reticulibacter mediterranei</name>
    <dbReference type="NCBI Taxonomy" id="2778369"/>
    <lineage>
        <taxon>Bacteria</taxon>
        <taxon>Bacillati</taxon>
        <taxon>Chloroflexota</taxon>
        <taxon>Ktedonobacteria</taxon>
        <taxon>Ktedonobacterales</taxon>
        <taxon>Reticulibacteraceae</taxon>
        <taxon>Reticulibacter</taxon>
    </lineage>
</organism>
<keyword evidence="1" id="KW-0812">Transmembrane</keyword>
<gene>
    <name evidence="2" type="ORF">KSF_110700</name>
</gene>
<evidence type="ECO:0000313" key="2">
    <source>
        <dbReference type="EMBL" id="GHP01023.1"/>
    </source>
</evidence>
<proteinExistence type="predicted"/>
<feature type="transmembrane region" description="Helical" evidence="1">
    <location>
        <begin position="179"/>
        <end position="198"/>
    </location>
</feature>